<dbReference type="InterPro" id="IPR012944">
    <property type="entry name" value="SusD_RagB_dom"/>
</dbReference>
<evidence type="ECO:0000256" key="5">
    <source>
        <dbReference type="ARBA" id="ARBA00023237"/>
    </source>
</evidence>
<evidence type="ECO:0000259" key="7">
    <source>
        <dbReference type="Pfam" id="PF14322"/>
    </source>
</evidence>
<keyword evidence="9" id="KW-1185">Reference proteome</keyword>
<accession>A0A1G7PSZ0</accession>
<dbReference type="PROSITE" id="PS51257">
    <property type="entry name" value="PROKAR_LIPOPROTEIN"/>
    <property type="match status" value="1"/>
</dbReference>
<sequence>MKPLKPYIGTTLLLMIAASGCNNDLTEKIYSEVTEDTYNYSNAYQAMSIAYANMRNLISHTHWYMAQESTADGIVMPANASGWDDGGIYKRMHLHTWNSENPQINSMWNTFYTGIVNANRLIEQLQNDKITIPAGVTKEALISEMRAVRAFFYWLVCDNFGDAPLITDRSDELPAKTGRKEIYQFIVKELTESIPNLSEEKNTLLYARFNKWAAKTLLANVYLNAGIYAGETKWEECLAQCNDVIASGKYQLETGLSAPFVTENQNSPEIVFAIPFEENLAGGFSAHMFSWHASLKNKVNMLATPWGAGSAKGVPQFVNTYDADDQRLKSTWMIGPQFAADGTTPLKGSYDQAGKNVVLTNELPDGLYTGEAEGYRMNKFEVKTQAQGSLGNDFPVFRYAQVLMMKAECLLRTGKANDAATVVSQVRTRAFAAKPAKAAVTGADLQKGSGYQYGYVENYKVVEPGDAAAVQYGRMLDELGWEFAWEGFRRRDMIRFGVYTTKSWLSHKPNGAFRAVFPIPQIAINSNPKLTQNPDYQ</sequence>
<evidence type="ECO:0000256" key="4">
    <source>
        <dbReference type="ARBA" id="ARBA00023136"/>
    </source>
</evidence>
<dbReference type="InterPro" id="IPR033985">
    <property type="entry name" value="SusD-like_N"/>
</dbReference>
<evidence type="ECO:0000256" key="2">
    <source>
        <dbReference type="ARBA" id="ARBA00006275"/>
    </source>
</evidence>
<proteinExistence type="inferred from homology"/>
<dbReference type="Gene3D" id="1.25.40.390">
    <property type="match status" value="1"/>
</dbReference>
<dbReference type="RefSeq" id="WP_090154515.1">
    <property type="nucleotide sequence ID" value="NZ_FNAN01000013.1"/>
</dbReference>
<protein>
    <submittedName>
        <fullName evidence="8">Starch-binding associating with outer membrane</fullName>
    </submittedName>
</protein>
<evidence type="ECO:0000259" key="6">
    <source>
        <dbReference type="Pfam" id="PF07980"/>
    </source>
</evidence>
<dbReference type="Proteomes" id="UP000198748">
    <property type="component" value="Unassembled WGS sequence"/>
</dbReference>
<dbReference type="AlphaFoldDB" id="A0A1G7PSZ0"/>
<organism evidence="8 9">
    <name type="scientific">Dyadobacter soli</name>
    <dbReference type="NCBI Taxonomy" id="659014"/>
    <lineage>
        <taxon>Bacteria</taxon>
        <taxon>Pseudomonadati</taxon>
        <taxon>Bacteroidota</taxon>
        <taxon>Cytophagia</taxon>
        <taxon>Cytophagales</taxon>
        <taxon>Spirosomataceae</taxon>
        <taxon>Dyadobacter</taxon>
    </lineage>
</organism>
<dbReference type="STRING" id="659014.SAMN04487996_113118"/>
<keyword evidence="4" id="KW-0472">Membrane</keyword>
<dbReference type="Pfam" id="PF07980">
    <property type="entry name" value="SusD_RagB"/>
    <property type="match status" value="1"/>
</dbReference>
<evidence type="ECO:0000256" key="1">
    <source>
        <dbReference type="ARBA" id="ARBA00004442"/>
    </source>
</evidence>
<evidence type="ECO:0000256" key="3">
    <source>
        <dbReference type="ARBA" id="ARBA00022729"/>
    </source>
</evidence>
<comment type="similarity">
    <text evidence="2">Belongs to the SusD family.</text>
</comment>
<feature type="domain" description="SusD-like N-terminal" evidence="7">
    <location>
        <begin position="90"/>
        <end position="223"/>
    </location>
</feature>
<comment type="subcellular location">
    <subcellularLocation>
        <location evidence="1">Cell outer membrane</location>
    </subcellularLocation>
</comment>
<evidence type="ECO:0000313" key="8">
    <source>
        <dbReference type="EMBL" id="SDF89452.1"/>
    </source>
</evidence>
<evidence type="ECO:0000313" key="9">
    <source>
        <dbReference type="Proteomes" id="UP000198748"/>
    </source>
</evidence>
<name>A0A1G7PSZ0_9BACT</name>
<dbReference type="EMBL" id="FNAN01000013">
    <property type="protein sequence ID" value="SDF89452.1"/>
    <property type="molecule type" value="Genomic_DNA"/>
</dbReference>
<feature type="domain" description="RagB/SusD" evidence="6">
    <location>
        <begin position="315"/>
        <end position="536"/>
    </location>
</feature>
<dbReference type="InterPro" id="IPR011990">
    <property type="entry name" value="TPR-like_helical_dom_sf"/>
</dbReference>
<dbReference type="Pfam" id="PF14322">
    <property type="entry name" value="SusD-like_3"/>
    <property type="match status" value="1"/>
</dbReference>
<keyword evidence="5" id="KW-0998">Cell outer membrane</keyword>
<dbReference type="OrthoDB" id="9792139at2"/>
<gene>
    <name evidence="8" type="ORF">SAMN04487996_113118</name>
</gene>
<reference evidence="9" key="1">
    <citation type="submission" date="2016-10" db="EMBL/GenBank/DDBJ databases">
        <authorList>
            <person name="Varghese N."/>
            <person name="Submissions S."/>
        </authorList>
    </citation>
    <scope>NUCLEOTIDE SEQUENCE [LARGE SCALE GENOMIC DNA]</scope>
    <source>
        <strain evidence="9">DSM 25329</strain>
    </source>
</reference>
<dbReference type="GO" id="GO:0009279">
    <property type="term" value="C:cell outer membrane"/>
    <property type="evidence" value="ECO:0007669"/>
    <property type="project" value="UniProtKB-SubCell"/>
</dbReference>
<keyword evidence="3" id="KW-0732">Signal</keyword>
<dbReference type="SUPFAM" id="SSF48452">
    <property type="entry name" value="TPR-like"/>
    <property type="match status" value="1"/>
</dbReference>